<dbReference type="SUPFAM" id="SSF51621">
    <property type="entry name" value="Phosphoenolpyruvate/pyruvate domain"/>
    <property type="match status" value="1"/>
</dbReference>
<dbReference type="InterPro" id="IPR015813">
    <property type="entry name" value="Pyrv/PenolPyrv_kinase-like_dom"/>
</dbReference>
<feature type="binding site" evidence="5">
    <location>
        <position position="154"/>
    </location>
    <ligand>
        <name>Mg(2+)</name>
        <dbReference type="ChEBI" id="CHEBI:18420"/>
    </ligand>
</feature>
<gene>
    <name evidence="6" type="ORF">L486_06438</name>
</gene>
<comment type="catalytic activity">
    <reaction evidence="1">
        <text>(2S,3R)-3-hydroxybutane-1,2,3-tricarboxylate = pyruvate + succinate</text>
        <dbReference type="Rhea" id="RHEA:16809"/>
        <dbReference type="ChEBI" id="CHEBI:15361"/>
        <dbReference type="ChEBI" id="CHEBI:30031"/>
        <dbReference type="ChEBI" id="CHEBI:57429"/>
        <dbReference type="EC" id="4.1.3.30"/>
    </reaction>
</comment>
<evidence type="ECO:0000256" key="4">
    <source>
        <dbReference type="PIRNR" id="PIRNR001362"/>
    </source>
</evidence>
<comment type="cofactor">
    <cofactor evidence="5">
        <name>Mg(2+)</name>
        <dbReference type="ChEBI" id="CHEBI:18420"/>
    </cofactor>
    <text evidence="5">Can also use Mn(2+) ion.</text>
</comment>
<dbReference type="PANTHER" id="PTHR21631">
    <property type="entry name" value="ISOCITRATE LYASE/MALATE SYNTHASE"/>
    <property type="match status" value="1"/>
</dbReference>
<evidence type="ECO:0000256" key="5">
    <source>
        <dbReference type="PIRSR" id="PIRSR001362-3"/>
    </source>
</evidence>
<evidence type="ECO:0000256" key="2">
    <source>
        <dbReference type="ARBA" id="ARBA00005704"/>
    </source>
</evidence>
<accession>A0A1B9IJM8</accession>
<evidence type="ECO:0000313" key="6">
    <source>
        <dbReference type="EMBL" id="OCF55687.1"/>
    </source>
</evidence>
<dbReference type="EMBL" id="KI669465">
    <property type="protein sequence ID" value="OCF55687.1"/>
    <property type="molecule type" value="Genomic_DNA"/>
</dbReference>
<dbReference type="Proteomes" id="UP000092583">
    <property type="component" value="Unassembled WGS sequence"/>
</dbReference>
<dbReference type="GO" id="GO:0019752">
    <property type="term" value="P:carboxylic acid metabolic process"/>
    <property type="evidence" value="ECO:0007669"/>
    <property type="project" value="InterPro"/>
</dbReference>
<dbReference type="PIRSF" id="PIRSF001362">
    <property type="entry name" value="Isocit_lyase"/>
    <property type="match status" value="1"/>
</dbReference>
<dbReference type="InterPro" id="IPR040442">
    <property type="entry name" value="Pyrv_kinase-like_dom_sf"/>
</dbReference>
<dbReference type="Gene3D" id="3.20.20.60">
    <property type="entry name" value="Phosphoenolpyruvate-binding domains"/>
    <property type="match status" value="1"/>
</dbReference>
<keyword evidence="5" id="KW-0460">Magnesium</keyword>
<dbReference type="OrthoDB" id="4078635at2759"/>
<keyword evidence="7" id="KW-1185">Reference proteome</keyword>
<dbReference type="CDD" id="cd00377">
    <property type="entry name" value="ICL_PEPM"/>
    <property type="match status" value="1"/>
</dbReference>
<reference evidence="6 7" key="1">
    <citation type="submission" date="2013-07" db="EMBL/GenBank/DDBJ databases">
        <title>The Genome Sequence of Kwoniella mangroviensis CBS10435.</title>
        <authorList>
            <consortium name="The Broad Institute Genome Sequencing Platform"/>
            <person name="Cuomo C."/>
            <person name="Litvintseva A."/>
            <person name="Chen Y."/>
            <person name="Heitman J."/>
            <person name="Sun S."/>
            <person name="Springer D."/>
            <person name="Dromer F."/>
            <person name="Young S.K."/>
            <person name="Zeng Q."/>
            <person name="Gargeya S."/>
            <person name="Fitzgerald M."/>
            <person name="Abouelleil A."/>
            <person name="Alvarado L."/>
            <person name="Berlin A.M."/>
            <person name="Chapman S.B."/>
            <person name="Dewar J."/>
            <person name="Goldberg J."/>
            <person name="Griggs A."/>
            <person name="Gujja S."/>
            <person name="Hansen M."/>
            <person name="Howarth C."/>
            <person name="Imamovic A."/>
            <person name="Larimer J."/>
            <person name="McCowan C."/>
            <person name="Murphy C."/>
            <person name="Pearson M."/>
            <person name="Priest M."/>
            <person name="Roberts A."/>
            <person name="Saif S."/>
            <person name="Shea T."/>
            <person name="Sykes S."/>
            <person name="Wortman J."/>
            <person name="Nusbaum C."/>
            <person name="Birren B."/>
        </authorList>
    </citation>
    <scope>NUCLEOTIDE SEQUENCE [LARGE SCALE GENOMIC DNA]</scope>
    <source>
        <strain evidence="6 7">CBS 10435</strain>
    </source>
</reference>
<evidence type="ECO:0000313" key="7">
    <source>
        <dbReference type="Proteomes" id="UP000092583"/>
    </source>
</evidence>
<dbReference type="InterPro" id="IPR006254">
    <property type="entry name" value="Isocitrate_lyase"/>
</dbReference>
<dbReference type="GO" id="GO:0004451">
    <property type="term" value="F:isocitrate lyase activity"/>
    <property type="evidence" value="ECO:0007669"/>
    <property type="project" value="InterPro"/>
</dbReference>
<proteinExistence type="inferred from homology"/>
<sequence length="491" mass="53697">MSEDSWLSPTSIEEWWSTPSQSGIKRPYSADTVASLRDVFPENHHSNAMALKLRSIFGRVQKDKSVNLTTSVIDPVTAQIMAEVGFETLYISGGMSATTDTATNDPGPDLADYTYDTVPKKVSTIYRSQLLQSRTARVNKTGKEEIPLLPIIADADSGHGQHTATMKLVKLFVQSGVSGFHLDDLVSGIKRHDGKDGLSSVLVPTGEYLRRLVAAKLQLDIMGSEVVSIARTDAQTATHITSTIDHRDRPFILGATVPLKQHFIHTEGNSAREEWKREAKLSTLDDHFQSSHPDLYDQFKEETSKMNVSEALSIAQKLVSSFYWNYESPRTSEGWYAFKGGVQAAVSRANVAANISDVVWACAHGYNPDRAEAFAKGVQEVHEGKWMAYNVTGGFPDDGSADEQVKNIPSQLSSLGYVWLFLPIAGLTTVGLGSQTAMKSIKEHGLYGYLSEVSWPAARHAAAADGTSPEWWWKVMGKLADDAADAIGEGL</sequence>
<organism evidence="6 7">
    <name type="scientific">Kwoniella mangroviensis CBS 10435</name>
    <dbReference type="NCBI Taxonomy" id="1331196"/>
    <lineage>
        <taxon>Eukaryota</taxon>
        <taxon>Fungi</taxon>
        <taxon>Dikarya</taxon>
        <taxon>Basidiomycota</taxon>
        <taxon>Agaricomycotina</taxon>
        <taxon>Tremellomycetes</taxon>
        <taxon>Tremellales</taxon>
        <taxon>Cryptococcaceae</taxon>
        <taxon>Kwoniella</taxon>
    </lineage>
</organism>
<comment type="similarity">
    <text evidence="2 4">Belongs to the isocitrate lyase/PEP mutase superfamily. Isocitrate lyase family.</text>
</comment>
<dbReference type="Pfam" id="PF00463">
    <property type="entry name" value="ICL"/>
    <property type="match status" value="1"/>
</dbReference>
<dbReference type="GO" id="GO:0046872">
    <property type="term" value="F:metal ion binding"/>
    <property type="evidence" value="ECO:0007669"/>
    <property type="project" value="UniProtKB-KW"/>
</dbReference>
<dbReference type="AlphaFoldDB" id="A0A1B9IJM8"/>
<evidence type="ECO:0000256" key="1">
    <source>
        <dbReference type="ARBA" id="ARBA00001050"/>
    </source>
</evidence>
<dbReference type="GO" id="GO:0046421">
    <property type="term" value="F:methylisocitrate lyase activity"/>
    <property type="evidence" value="ECO:0007669"/>
    <property type="project" value="UniProtKB-EC"/>
</dbReference>
<dbReference type="InterPro" id="IPR039556">
    <property type="entry name" value="ICL/PEPM"/>
</dbReference>
<dbReference type="NCBIfam" id="TIGR01346">
    <property type="entry name" value="isocit_lyase"/>
    <property type="match status" value="1"/>
</dbReference>
<dbReference type="STRING" id="1331196.A0A1B9IJM8"/>
<reference evidence="7" key="2">
    <citation type="submission" date="2013-12" db="EMBL/GenBank/DDBJ databases">
        <title>Evolution of pathogenesis and genome organization in the Tremellales.</title>
        <authorList>
            <person name="Cuomo C."/>
            <person name="Litvintseva A."/>
            <person name="Heitman J."/>
            <person name="Chen Y."/>
            <person name="Sun S."/>
            <person name="Springer D."/>
            <person name="Dromer F."/>
            <person name="Young S."/>
            <person name="Zeng Q."/>
            <person name="Chapman S."/>
            <person name="Gujja S."/>
            <person name="Saif S."/>
            <person name="Birren B."/>
        </authorList>
    </citation>
    <scope>NUCLEOTIDE SEQUENCE [LARGE SCALE GENOMIC DNA]</scope>
    <source>
        <strain evidence="7">CBS 10435</strain>
    </source>
</reference>
<protein>
    <recommendedName>
        <fullName evidence="4">Isocitrate lyase</fullName>
    </recommendedName>
</protein>
<evidence type="ECO:0000256" key="3">
    <source>
        <dbReference type="ARBA" id="ARBA00023239"/>
    </source>
</evidence>
<dbReference type="PANTHER" id="PTHR21631:SF3">
    <property type="entry name" value="BIFUNCTIONAL GLYOXYLATE CYCLE PROTEIN"/>
    <property type="match status" value="1"/>
</dbReference>
<keyword evidence="5" id="KW-0479">Metal-binding</keyword>
<dbReference type="Gene3D" id="1.10.10.850">
    <property type="match status" value="1"/>
</dbReference>
<keyword evidence="3 4" id="KW-0456">Lyase</keyword>
<name>A0A1B9IJM8_9TREE</name>